<dbReference type="Gene3D" id="3.40.50.720">
    <property type="entry name" value="NAD(P)-binding Rossmann-like Domain"/>
    <property type="match status" value="1"/>
</dbReference>
<reference evidence="3" key="1">
    <citation type="submission" date="2016-09" db="EMBL/GenBank/DDBJ databases">
        <authorList>
            <person name="Gulvik C.A."/>
        </authorList>
    </citation>
    <scope>NUCLEOTIDE SEQUENCE [LARGE SCALE GENOMIC DNA]</scope>
    <source>
        <strain evidence="3">LMG 8895</strain>
    </source>
</reference>
<evidence type="ECO:0000313" key="2">
    <source>
        <dbReference type="EMBL" id="OEG10627.1"/>
    </source>
</evidence>
<dbReference type="OrthoDB" id="2216847at2"/>
<dbReference type="Pfam" id="PF13460">
    <property type="entry name" value="NAD_binding_10"/>
    <property type="match status" value="1"/>
</dbReference>
<dbReference type="PANTHER" id="PTHR12126:SF16">
    <property type="entry name" value="MIOREX COMPLEX COMPONENT 2"/>
    <property type="match status" value="1"/>
</dbReference>
<sequence length="211" mass="24139">MNIVIFGGSGFIGTAVCKELIQRKHTVTSISRHGQPDRLTDEWARNVHWLHSDILNDTKWQTAVKEADWVIDAIGILKEDPAKNSTYDRFIVEPIKRIAAFLNQQTMPAKCLFLSANNAPFPFQRYMQAKREAEQLLNDQTFPHTIIYPSLVMDQQRPTSVLGGKMILFFKKIPVVNMLFKKYDPITRQNLAIEIANVVEGQNSLLTQRRG</sequence>
<dbReference type="AlphaFoldDB" id="A0A1E5GD81"/>
<feature type="domain" description="NAD(P)-binding" evidence="1">
    <location>
        <begin position="7"/>
        <end position="159"/>
    </location>
</feature>
<dbReference type="InterPro" id="IPR016040">
    <property type="entry name" value="NAD(P)-bd_dom"/>
</dbReference>
<organism evidence="2 3">
    <name type="scientific">Enterococcus termitis</name>
    <dbReference type="NCBI Taxonomy" id="332950"/>
    <lineage>
        <taxon>Bacteria</taxon>
        <taxon>Bacillati</taxon>
        <taxon>Bacillota</taxon>
        <taxon>Bacilli</taxon>
        <taxon>Lactobacillales</taxon>
        <taxon>Enterococcaceae</taxon>
        <taxon>Enterococcus</taxon>
    </lineage>
</organism>
<name>A0A1E5GD81_9ENTE</name>
<dbReference type="GO" id="GO:0044877">
    <property type="term" value="F:protein-containing complex binding"/>
    <property type="evidence" value="ECO:0007669"/>
    <property type="project" value="TreeGrafter"/>
</dbReference>
<dbReference type="Proteomes" id="UP000095094">
    <property type="component" value="Unassembled WGS sequence"/>
</dbReference>
<evidence type="ECO:0000259" key="1">
    <source>
        <dbReference type="Pfam" id="PF13460"/>
    </source>
</evidence>
<comment type="caution">
    <text evidence="2">The sequence shown here is derived from an EMBL/GenBank/DDBJ whole genome shotgun (WGS) entry which is preliminary data.</text>
</comment>
<protein>
    <submittedName>
        <fullName evidence="2">NAD-binding protein</fullName>
    </submittedName>
</protein>
<dbReference type="PANTHER" id="PTHR12126">
    <property type="entry name" value="NADH-UBIQUINONE OXIDOREDUCTASE 39 KDA SUBUNIT-RELATED"/>
    <property type="match status" value="1"/>
</dbReference>
<evidence type="ECO:0000313" key="3">
    <source>
        <dbReference type="Proteomes" id="UP000095094"/>
    </source>
</evidence>
<keyword evidence="3" id="KW-1185">Reference proteome</keyword>
<dbReference type="RefSeq" id="WP_069664408.1">
    <property type="nucleotide sequence ID" value="NZ_JBHUJJ010000001.1"/>
</dbReference>
<gene>
    <name evidence="2" type="ORF">BCR25_09180</name>
</gene>
<dbReference type="InterPro" id="IPR051207">
    <property type="entry name" value="ComplexI_NDUFA9_subunit"/>
</dbReference>
<dbReference type="InterPro" id="IPR036291">
    <property type="entry name" value="NAD(P)-bd_dom_sf"/>
</dbReference>
<dbReference type="EMBL" id="MIJY01000043">
    <property type="protein sequence ID" value="OEG10627.1"/>
    <property type="molecule type" value="Genomic_DNA"/>
</dbReference>
<dbReference type="SUPFAM" id="SSF51735">
    <property type="entry name" value="NAD(P)-binding Rossmann-fold domains"/>
    <property type="match status" value="1"/>
</dbReference>
<proteinExistence type="predicted"/>
<accession>A0A1E5GD81</accession>